<evidence type="ECO:0000313" key="1">
    <source>
        <dbReference type="EMBL" id="PIE32508.1"/>
    </source>
</evidence>
<dbReference type="AlphaFoldDB" id="A0A2G6K9Z2"/>
<gene>
    <name evidence="1" type="ORF">CSA55_03275</name>
</gene>
<comment type="caution">
    <text evidence="1">The sequence shown here is derived from an EMBL/GenBank/DDBJ whole genome shotgun (WGS) entry which is preliminary data.</text>
</comment>
<accession>A0A2G6K9Z2</accession>
<protein>
    <submittedName>
        <fullName evidence="1">Uncharacterized protein</fullName>
    </submittedName>
</protein>
<dbReference type="Proteomes" id="UP000230914">
    <property type="component" value="Unassembled WGS sequence"/>
</dbReference>
<sequence length="169" mass="18961">MSHDLPAHATIVPWIDPIVDAKGHDPRSAYVERYWLGVIGPTATWIMRRFADHFDHEPEGFEIDLHHTASSMGLSFAKGSNSPFGRALHRCVMFGLARPIADGLSVRRRFPSVAERHLQRLPDEIKSAHHDWARRVVRLDRRDLERHLVAAGIPIEVATRASEAAALAA</sequence>
<reference evidence="1 2" key="1">
    <citation type="submission" date="2017-10" db="EMBL/GenBank/DDBJ databases">
        <title>Novel microbial diversity and functional potential in the marine mammal oral microbiome.</title>
        <authorList>
            <person name="Dudek N.K."/>
            <person name="Sun C.L."/>
            <person name="Burstein D."/>
            <person name="Kantor R.S."/>
            <person name="Aliaga Goltsman D.S."/>
            <person name="Bik E.M."/>
            <person name="Thomas B.C."/>
            <person name="Banfield J.F."/>
            <person name="Relman D.A."/>
        </authorList>
    </citation>
    <scope>NUCLEOTIDE SEQUENCE [LARGE SCALE GENOMIC DNA]</scope>
    <source>
        <strain evidence="1">DOLJORAL78_61_10</strain>
    </source>
</reference>
<evidence type="ECO:0000313" key="2">
    <source>
        <dbReference type="Proteomes" id="UP000230914"/>
    </source>
</evidence>
<organism evidence="1 2">
    <name type="scientific">Ilumatobacter coccineus</name>
    <dbReference type="NCBI Taxonomy" id="467094"/>
    <lineage>
        <taxon>Bacteria</taxon>
        <taxon>Bacillati</taxon>
        <taxon>Actinomycetota</taxon>
        <taxon>Acidimicrobiia</taxon>
        <taxon>Acidimicrobiales</taxon>
        <taxon>Ilumatobacteraceae</taxon>
        <taxon>Ilumatobacter</taxon>
    </lineage>
</organism>
<proteinExistence type="predicted"/>
<name>A0A2G6K9Z2_9ACTN</name>
<dbReference type="EMBL" id="PDSL01000047">
    <property type="protein sequence ID" value="PIE32508.1"/>
    <property type="molecule type" value="Genomic_DNA"/>
</dbReference>